<protein>
    <recommendedName>
        <fullName evidence="4">coproporphyrinogen oxidase</fullName>
        <ecNumber evidence="4">1.3.3.3</ecNumber>
    </recommendedName>
</protein>
<evidence type="ECO:0000256" key="1">
    <source>
        <dbReference type="ARBA" id="ARBA00005168"/>
    </source>
</evidence>
<dbReference type="GeneID" id="87958552"/>
<dbReference type="RefSeq" id="XP_062794175.1">
    <property type="nucleotide sequence ID" value="XM_062938124.1"/>
</dbReference>
<evidence type="ECO:0000256" key="3">
    <source>
        <dbReference type="ARBA" id="ARBA00011738"/>
    </source>
</evidence>
<proteinExistence type="inferred from homology"/>
<reference evidence="7 8" key="1">
    <citation type="submission" date="2024-01" db="EMBL/GenBank/DDBJ databases">
        <title>Comparative genomics of Cryptococcus and Kwoniella reveals pathogenesis evolution and contrasting modes of karyotype evolution via chromosome fusion or intercentromeric recombination.</title>
        <authorList>
            <person name="Coelho M.A."/>
            <person name="David-Palma M."/>
            <person name="Shea T."/>
            <person name="Bowers K."/>
            <person name="McGinley-Smith S."/>
            <person name="Mohammad A.W."/>
            <person name="Gnirke A."/>
            <person name="Yurkov A.M."/>
            <person name="Nowrousian M."/>
            <person name="Sun S."/>
            <person name="Cuomo C.A."/>
            <person name="Heitman J."/>
        </authorList>
    </citation>
    <scope>NUCLEOTIDE SEQUENCE [LARGE SCALE GENOMIC DNA]</scope>
    <source>
        <strain evidence="7">CBS 11374</strain>
    </source>
</reference>
<dbReference type="InterPro" id="IPR018375">
    <property type="entry name" value="Coprogen_oxidase_CS"/>
</dbReference>
<dbReference type="EMBL" id="CP141889">
    <property type="protein sequence ID" value="WRT69436.1"/>
    <property type="molecule type" value="Genomic_DNA"/>
</dbReference>
<keyword evidence="5" id="KW-0560">Oxidoreductase</keyword>
<dbReference type="Proteomes" id="UP001329825">
    <property type="component" value="Chromosome 9"/>
</dbReference>
<dbReference type="PROSITE" id="PS01021">
    <property type="entry name" value="COPROGEN_OXIDASE"/>
    <property type="match status" value="1"/>
</dbReference>
<dbReference type="NCBIfam" id="NF003727">
    <property type="entry name" value="PRK05330.1"/>
    <property type="match status" value="1"/>
</dbReference>
<dbReference type="EC" id="1.3.3.3" evidence="4"/>
<dbReference type="SUPFAM" id="SSF102886">
    <property type="entry name" value="Coproporphyrinogen III oxidase"/>
    <property type="match status" value="1"/>
</dbReference>
<dbReference type="Pfam" id="PF01218">
    <property type="entry name" value="Coprogen_oxidas"/>
    <property type="match status" value="1"/>
</dbReference>
<name>A0ABZ1D6H2_9TREE</name>
<dbReference type="InterPro" id="IPR001260">
    <property type="entry name" value="Coprogen_oxidase_aer"/>
</dbReference>
<evidence type="ECO:0000313" key="7">
    <source>
        <dbReference type="EMBL" id="WRT69436.1"/>
    </source>
</evidence>
<comment type="subunit">
    <text evidence="3">Homodimer.</text>
</comment>
<comment type="similarity">
    <text evidence="2">Belongs to the aerobic coproporphyrinogen-III oxidase family.</text>
</comment>
<dbReference type="Gene3D" id="3.40.1500.10">
    <property type="entry name" value="Coproporphyrinogen III oxidase, aerobic"/>
    <property type="match status" value="1"/>
</dbReference>
<evidence type="ECO:0000256" key="2">
    <source>
        <dbReference type="ARBA" id="ARBA00010644"/>
    </source>
</evidence>
<evidence type="ECO:0000313" key="8">
    <source>
        <dbReference type="Proteomes" id="UP001329825"/>
    </source>
</evidence>
<dbReference type="PANTHER" id="PTHR10755">
    <property type="entry name" value="COPROPORPHYRINOGEN III OXIDASE, MITOCHONDRIAL"/>
    <property type="match status" value="1"/>
</dbReference>
<dbReference type="PRINTS" id="PR00073">
    <property type="entry name" value="COPRGNOXDASE"/>
</dbReference>
<keyword evidence="6" id="KW-0627">Porphyrin biosynthesis</keyword>
<dbReference type="PANTHER" id="PTHR10755:SF0">
    <property type="entry name" value="OXYGEN-DEPENDENT COPROPORPHYRINOGEN-III OXIDASE, MITOCHONDRIAL"/>
    <property type="match status" value="1"/>
</dbReference>
<gene>
    <name evidence="7" type="ORF">IL334_006422</name>
</gene>
<dbReference type="InterPro" id="IPR036406">
    <property type="entry name" value="Coprogen_oxidase_aer_sf"/>
</dbReference>
<sequence length="446" mass="50255">MSLRIAALRAARPTLSRSSPRTTASTFGQMSKRVYSTPTSNASRSQWKSLAGSAAVGFTGAILYNVVASYRESRTVQCDGVPAVEAIETHGYPWEPVNAIEKDDPKNPMRIRMANWVKSLQDHIVNTMEEIESTSSPNSFSPSPEPPKFLRDSWIRKEGGEGSSCVLSGGRIFEKAGINVSVVHGFLPPKAQMAMLPDHPSLPPPTETVPFFATGLSIVIHPRNPHVPTVHLNYRYFEIEDPLNANTPKAWWFGGGSDLTPTYLDPEDCIHFHGELKKACDKHDERYWKDFKIACDKYFYINHRGESRGVGGIFFDDLTTSSPINQPPVSTMPHKSQDDLFEFVKSASGAFLPAYVPIVYKQKDRKWTEEERRWQQLRRGRYVEFNLVYDRGTKFGLHTPGARIESILMSLPETARWEYMCPLGTEGSGTREAELIDVLKNPREWV</sequence>
<comment type="pathway">
    <text evidence="1">Porphyrin-containing compound metabolism; protoporphyrin-IX biosynthesis; protoporphyrinogen-IX from coproporphyrinogen-III (O2 route): step 1/1.</text>
</comment>
<keyword evidence="8" id="KW-1185">Reference proteome</keyword>
<evidence type="ECO:0000256" key="5">
    <source>
        <dbReference type="ARBA" id="ARBA00023002"/>
    </source>
</evidence>
<evidence type="ECO:0000256" key="4">
    <source>
        <dbReference type="ARBA" id="ARBA00012869"/>
    </source>
</evidence>
<organism evidence="7 8">
    <name type="scientific">Kwoniella shivajii</name>
    <dbReference type="NCBI Taxonomy" id="564305"/>
    <lineage>
        <taxon>Eukaryota</taxon>
        <taxon>Fungi</taxon>
        <taxon>Dikarya</taxon>
        <taxon>Basidiomycota</taxon>
        <taxon>Agaricomycotina</taxon>
        <taxon>Tremellomycetes</taxon>
        <taxon>Tremellales</taxon>
        <taxon>Cryptococcaceae</taxon>
        <taxon>Kwoniella</taxon>
    </lineage>
</organism>
<evidence type="ECO:0000256" key="6">
    <source>
        <dbReference type="ARBA" id="ARBA00023244"/>
    </source>
</evidence>
<accession>A0ABZ1D6H2</accession>